<name>A0A1D9GJW4_9GAMM</name>
<evidence type="ECO:0000256" key="7">
    <source>
        <dbReference type="ARBA" id="ARBA00022795"/>
    </source>
</evidence>
<keyword evidence="8" id="KW-0378">Hydrolase</keyword>
<dbReference type="RefSeq" id="WP_070967770.1">
    <property type="nucleotide sequence ID" value="NZ_CP017715.1"/>
</dbReference>
<comment type="subcellular location">
    <subcellularLocation>
        <location evidence="2">Periplasm</location>
    </subcellularLocation>
</comment>
<dbReference type="EMBL" id="CP017715">
    <property type="protein sequence ID" value="AOY87928.1"/>
    <property type="molecule type" value="Genomic_DNA"/>
</dbReference>
<keyword evidence="9" id="KW-0326">Glycosidase</keyword>
<dbReference type="GO" id="GO:0016798">
    <property type="term" value="F:hydrolase activity, acting on glycosyl bonds"/>
    <property type="evidence" value="ECO:0007669"/>
    <property type="project" value="UniProtKB-KW"/>
</dbReference>
<proteinExistence type="inferred from homology"/>
<dbReference type="GO" id="GO:0071555">
    <property type="term" value="P:cell wall organization"/>
    <property type="evidence" value="ECO:0007669"/>
    <property type="project" value="UniProtKB-KW"/>
</dbReference>
<dbReference type="KEGG" id="msq:BKP64_06955"/>
<evidence type="ECO:0000256" key="10">
    <source>
        <dbReference type="ARBA" id="ARBA00023316"/>
    </source>
</evidence>
<organism evidence="13 14">
    <name type="scientific">Marinobacter salinus</name>
    <dbReference type="NCBI Taxonomy" id="1874317"/>
    <lineage>
        <taxon>Bacteria</taxon>
        <taxon>Pseudomonadati</taxon>
        <taxon>Pseudomonadota</taxon>
        <taxon>Gammaproteobacteria</taxon>
        <taxon>Pseudomonadales</taxon>
        <taxon>Marinobacteraceae</taxon>
        <taxon>Marinobacter</taxon>
    </lineage>
</organism>
<protein>
    <recommendedName>
        <fullName evidence="5">Peptidoglycan hydrolase FlgJ</fullName>
    </recommendedName>
    <alternativeName>
        <fullName evidence="11">Muramidase FlgJ</fullName>
    </alternativeName>
</protein>
<dbReference type="STRING" id="1874317.BKP64_06955"/>
<keyword evidence="13" id="KW-0282">Flagellum</keyword>
<evidence type="ECO:0000256" key="2">
    <source>
        <dbReference type="ARBA" id="ARBA00004418"/>
    </source>
</evidence>
<sequence length="328" mass="36979">MQDYQVKQAQVYTDFNGLNALKSQARTDKQAALEEVARQFESLFLSEMLKSMRKAGDVFAEGNYLNSKQSEFYRDMFDSQLSLTMAEDQGAGLADALVRQLSRQIPGMAGEGEKLAAHKASLGDYDRSLPALSPRLPEQVEKVMSVADTAASRPLENPEPLPERFESPEHFVRELLPVAERIARDKGIDPKLMVAQAALETGWGRHMIKGDGEEPSFNLFGIKADQRWQGDSVTITTTEYREGLPMKEQADFRSYPDYESSFRDYISFLESNPRYREVLSAADQPEVFAERLQQAGYATDPDYGDKIRRIMNRDSLMTLSLGSEGMKE</sequence>
<dbReference type="GO" id="GO:0044780">
    <property type="term" value="P:bacterial-type flagellum assembly"/>
    <property type="evidence" value="ECO:0007669"/>
    <property type="project" value="InterPro"/>
</dbReference>
<evidence type="ECO:0000313" key="13">
    <source>
        <dbReference type="EMBL" id="AOY87928.1"/>
    </source>
</evidence>
<dbReference type="Gene3D" id="2.10.70.40">
    <property type="entry name" value="peptidoglycan hydrolase"/>
    <property type="match status" value="1"/>
</dbReference>
<dbReference type="PANTHER" id="PTHR33308">
    <property type="entry name" value="PEPTIDOGLYCAN HYDROLASE FLGJ"/>
    <property type="match status" value="1"/>
</dbReference>
<dbReference type="Proteomes" id="UP000177445">
    <property type="component" value="Chromosome"/>
</dbReference>
<keyword evidence="6" id="KW-0574">Periplasm</keyword>
<comment type="similarity">
    <text evidence="4">In the C-terminal section; belongs to the glycosyl hydrolase 73 family.</text>
</comment>
<evidence type="ECO:0000259" key="12">
    <source>
        <dbReference type="SMART" id="SM00047"/>
    </source>
</evidence>
<dbReference type="InterPro" id="IPR002901">
    <property type="entry name" value="MGlyc_endo_b_GlcNAc-like_dom"/>
</dbReference>
<keyword evidence="7" id="KW-1005">Bacterial flagellum biogenesis</keyword>
<accession>A0A1D9GJW4</accession>
<evidence type="ECO:0000256" key="3">
    <source>
        <dbReference type="ARBA" id="ARBA00006880"/>
    </source>
</evidence>
<dbReference type="Gene3D" id="1.10.530.10">
    <property type="match status" value="1"/>
</dbReference>
<comment type="similarity">
    <text evidence="3">In the N-terminal section; belongs to the FlgJ family.</text>
</comment>
<keyword evidence="14" id="KW-1185">Reference proteome</keyword>
<gene>
    <name evidence="13" type="ORF">BKP64_06955</name>
</gene>
<dbReference type="SMART" id="SM00047">
    <property type="entry name" value="LYZ2"/>
    <property type="match status" value="1"/>
</dbReference>
<evidence type="ECO:0000256" key="5">
    <source>
        <dbReference type="ARBA" id="ARBA00013433"/>
    </source>
</evidence>
<comment type="function">
    <text evidence="1">Flagellum-specific muramidase which hydrolyzes the peptidoglycan layer to assemble the rod structure in the periplasmic space.</text>
</comment>
<dbReference type="PRINTS" id="PR01002">
    <property type="entry name" value="FLGFLGJ"/>
</dbReference>
<feature type="domain" description="Mannosyl-glycoprotein endo-beta-N-acetylglucosamidase-like" evidence="12">
    <location>
        <begin position="156"/>
        <end position="320"/>
    </location>
</feature>
<dbReference type="Pfam" id="PF10135">
    <property type="entry name" value="Rod-binding"/>
    <property type="match status" value="1"/>
</dbReference>
<evidence type="ECO:0000256" key="8">
    <source>
        <dbReference type="ARBA" id="ARBA00022801"/>
    </source>
</evidence>
<dbReference type="GO" id="GO:0004040">
    <property type="term" value="F:amidase activity"/>
    <property type="evidence" value="ECO:0007669"/>
    <property type="project" value="InterPro"/>
</dbReference>
<dbReference type="GO" id="GO:0042597">
    <property type="term" value="C:periplasmic space"/>
    <property type="evidence" value="ECO:0007669"/>
    <property type="project" value="UniProtKB-SubCell"/>
</dbReference>
<evidence type="ECO:0000256" key="6">
    <source>
        <dbReference type="ARBA" id="ARBA00022764"/>
    </source>
</evidence>
<keyword evidence="13" id="KW-0966">Cell projection</keyword>
<reference evidence="13 14" key="1">
    <citation type="submission" date="2016-10" db="EMBL/GenBank/DDBJ databases">
        <title>Marinobacter salinus sp. nov., a moderately halophilic bacterium isolated from a tidal flat environment.</title>
        <authorList>
            <person name="Park S.-J."/>
        </authorList>
    </citation>
    <scope>NUCLEOTIDE SEQUENCE [LARGE SCALE GENOMIC DNA]</scope>
    <source>
        <strain evidence="13 14">Hb8</strain>
    </source>
</reference>
<dbReference type="GO" id="GO:0071973">
    <property type="term" value="P:bacterial-type flagellum-dependent cell motility"/>
    <property type="evidence" value="ECO:0007669"/>
    <property type="project" value="TreeGrafter"/>
</dbReference>
<evidence type="ECO:0000256" key="4">
    <source>
        <dbReference type="ARBA" id="ARBA00007974"/>
    </source>
</evidence>
<evidence type="ECO:0000313" key="14">
    <source>
        <dbReference type="Proteomes" id="UP000177445"/>
    </source>
</evidence>
<dbReference type="AlphaFoldDB" id="A0A1D9GJW4"/>
<dbReference type="InterPro" id="IPR013377">
    <property type="entry name" value="FlgJ"/>
</dbReference>
<dbReference type="OrthoDB" id="289937at2"/>
<evidence type="ECO:0000256" key="1">
    <source>
        <dbReference type="ARBA" id="ARBA00002954"/>
    </source>
</evidence>
<keyword evidence="13" id="KW-0969">Cilium</keyword>
<dbReference type="NCBIfam" id="TIGR02541">
    <property type="entry name" value="flagell_FlgJ"/>
    <property type="match status" value="1"/>
</dbReference>
<evidence type="ECO:0000256" key="11">
    <source>
        <dbReference type="ARBA" id="ARBA00030835"/>
    </source>
</evidence>
<keyword evidence="10" id="KW-0961">Cell wall biogenesis/degradation</keyword>
<dbReference type="Pfam" id="PF01832">
    <property type="entry name" value="Glucosaminidase"/>
    <property type="match status" value="1"/>
</dbReference>
<evidence type="ECO:0000256" key="9">
    <source>
        <dbReference type="ARBA" id="ARBA00023295"/>
    </source>
</evidence>
<dbReference type="InterPro" id="IPR019301">
    <property type="entry name" value="Flagellar_prot_FlgJ_N"/>
</dbReference>
<dbReference type="InterPro" id="IPR051056">
    <property type="entry name" value="Glycosyl_Hydrolase_73"/>
</dbReference>
<dbReference type="PANTHER" id="PTHR33308:SF9">
    <property type="entry name" value="PEPTIDOGLYCAN HYDROLASE FLGJ"/>
    <property type="match status" value="1"/>
</dbReference>